<evidence type="ECO:0000313" key="17">
    <source>
        <dbReference type="Proteomes" id="UP000694558"/>
    </source>
</evidence>
<dbReference type="GeneTree" id="ENSGT00950000182929"/>
<keyword evidence="13" id="KW-0753">Steroid metabolism</keyword>
<dbReference type="Gene3D" id="1.20.120.20">
    <property type="entry name" value="Apolipoprotein"/>
    <property type="match status" value="1"/>
</dbReference>
<sequence length="312" mass="34012">MTHSHSFQHLTDCTAGSAMKVLVVLVLAVFSGCNAQFVRQRQPKHQVDMVKDAFWDYVAKATLTAEDSLKQIQRSELGKEVNSLISESTSAVNVFTDALRTQVAPLTQDLMSKFTQEAELLKARLEKDLTAVSAGLQPYAEELVADLQRQAEGLKNDATPYAEAMDPEALRAVVLQKSQELKEQLDKSVGRAAGPDGSLHRGDEAEDGAESGEVPEQRDPHGPELPEPADPEDPGDPAEPGPIRRGAADQAGRRHSEPEEAAGRSLEDLHQADPVKRQTSLMSAQSGTKKKCNTSFFMFFRVSLLKSVHISS</sequence>
<accession>A0A8D2ZIM4</accession>
<evidence type="ECO:0000256" key="13">
    <source>
        <dbReference type="ARBA" id="ARBA00023221"/>
    </source>
</evidence>
<proteinExistence type="inferred from homology"/>
<keyword evidence="7" id="KW-0732">Signal</keyword>
<keyword evidence="12" id="KW-1207">Sterol metabolism</keyword>
<evidence type="ECO:0000256" key="14">
    <source>
        <dbReference type="ARBA" id="ARBA00037506"/>
    </source>
</evidence>
<keyword evidence="8" id="KW-0677">Repeat</keyword>
<dbReference type="GO" id="GO:0034362">
    <property type="term" value="C:low-density lipoprotein particle"/>
    <property type="evidence" value="ECO:0007669"/>
    <property type="project" value="TreeGrafter"/>
</dbReference>
<keyword evidence="5" id="KW-0964">Secreted</keyword>
<keyword evidence="4" id="KW-0162">Chylomicron</keyword>
<feature type="region of interest" description="Disordered" evidence="15">
    <location>
        <begin position="184"/>
        <end position="289"/>
    </location>
</feature>
<feature type="compositionally biased region" description="Polar residues" evidence="15">
    <location>
        <begin position="277"/>
        <end position="287"/>
    </location>
</feature>
<dbReference type="GO" id="GO:0005543">
    <property type="term" value="F:phospholipid binding"/>
    <property type="evidence" value="ECO:0007669"/>
    <property type="project" value="TreeGrafter"/>
</dbReference>
<organism evidence="16 17">
    <name type="scientific">Scophthalmus maximus</name>
    <name type="common">Turbot</name>
    <name type="synonym">Psetta maxima</name>
    <dbReference type="NCBI Taxonomy" id="52904"/>
    <lineage>
        <taxon>Eukaryota</taxon>
        <taxon>Metazoa</taxon>
        <taxon>Chordata</taxon>
        <taxon>Craniata</taxon>
        <taxon>Vertebrata</taxon>
        <taxon>Euteleostomi</taxon>
        <taxon>Actinopterygii</taxon>
        <taxon>Neopterygii</taxon>
        <taxon>Teleostei</taxon>
        <taxon>Neoteleostei</taxon>
        <taxon>Acanthomorphata</taxon>
        <taxon>Carangaria</taxon>
        <taxon>Pleuronectiformes</taxon>
        <taxon>Pleuronectoidei</taxon>
        <taxon>Scophthalmidae</taxon>
        <taxon>Scophthalmus</taxon>
    </lineage>
</organism>
<evidence type="ECO:0000313" key="16">
    <source>
        <dbReference type="Ensembl" id="ENSSMAP00000002811.2"/>
    </source>
</evidence>
<dbReference type="Ensembl" id="ENSSMAT00000002861.2">
    <property type="protein sequence ID" value="ENSSMAP00000002811.2"/>
    <property type="gene ID" value="ENSSMAG00000001753.2"/>
</dbReference>
<evidence type="ECO:0000256" key="9">
    <source>
        <dbReference type="ARBA" id="ARBA00022850"/>
    </source>
</evidence>
<name>A0A8D2ZIM4_SCOMX</name>
<dbReference type="SUPFAM" id="SSF47162">
    <property type="entry name" value="Apolipoprotein"/>
    <property type="match status" value="1"/>
</dbReference>
<dbReference type="GO" id="GO:0033700">
    <property type="term" value="P:phospholipid efflux"/>
    <property type="evidence" value="ECO:0007669"/>
    <property type="project" value="TreeGrafter"/>
</dbReference>
<dbReference type="PANTHER" id="PTHR18976:SF1">
    <property type="entry name" value="APOLIPOPROTEIN A-IV"/>
    <property type="match status" value="1"/>
</dbReference>
<evidence type="ECO:0000256" key="5">
    <source>
        <dbReference type="ARBA" id="ARBA00022525"/>
    </source>
</evidence>
<gene>
    <name evidence="16" type="primary">apoa4a</name>
</gene>
<evidence type="ECO:0000256" key="8">
    <source>
        <dbReference type="ARBA" id="ARBA00022737"/>
    </source>
</evidence>
<comment type="similarity">
    <text evidence="2">Belongs to the apolipoprotein A1/A4/E family.</text>
</comment>
<dbReference type="GO" id="GO:0120020">
    <property type="term" value="F:cholesterol transfer activity"/>
    <property type="evidence" value="ECO:0007669"/>
    <property type="project" value="TreeGrafter"/>
</dbReference>
<keyword evidence="6" id="KW-0153">Cholesterol metabolism</keyword>
<dbReference type="GO" id="GO:1903561">
    <property type="term" value="C:extracellular vesicle"/>
    <property type="evidence" value="ECO:0007669"/>
    <property type="project" value="TreeGrafter"/>
</dbReference>
<evidence type="ECO:0000256" key="6">
    <source>
        <dbReference type="ARBA" id="ARBA00022548"/>
    </source>
</evidence>
<dbReference type="PANTHER" id="PTHR18976">
    <property type="entry name" value="APOLIPOPROTEIN"/>
    <property type="match status" value="1"/>
</dbReference>
<evidence type="ECO:0000256" key="3">
    <source>
        <dbReference type="ARBA" id="ARBA00022448"/>
    </source>
</evidence>
<feature type="compositionally biased region" description="Acidic residues" evidence="15">
    <location>
        <begin position="227"/>
        <end position="236"/>
    </location>
</feature>
<dbReference type="GO" id="GO:0034364">
    <property type="term" value="C:high-density lipoprotein particle"/>
    <property type="evidence" value="ECO:0007669"/>
    <property type="project" value="UniProtKB-KW"/>
</dbReference>
<comment type="subcellular location">
    <subcellularLocation>
        <location evidence="1">Secreted</location>
    </subcellularLocation>
</comment>
<keyword evidence="11" id="KW-0443">Lipid metabolism</keyword>
<dbReference type="FunFam" id="1.20.120.20:FF:000007">
    <property type="entry name" value="Apolipoprotein A-IV a"/>
    <property type="match status" value="1"/>
</dbReference>
<keyword evidence="9" id="KW-0345">HDL</keyword>
<evidence type="ECO:0000256" key="4">
    <source>
        <dbReference type="ARBA" id="ARBA00022513"/>
    </source>
</evidence>
<protein>
    <submittedName>
        <fullName evidence="16">Apolipoprotein A-IV a</fullName>
    </submittedName>
</protein>
<dbReference type="Proteomes" id="UP000694558">
    <property type="component" value="Chromosome 22"/>
</dbReference>
<dbReference type="GO" id="GO:0042627">
    <property type="term" value="C:chylomicron"/>
    <property type="evidence" value="ECO:0007669"/>
    <property type="project" value="UniProtKB-KW"/>
</dbReference>
<evidence type="ECO:0000256" key="15">
    <source>
        <dbReference type="SAM" id="MobiDB-lite"/>
    </source>
</evidence>
<dbReference type="GO" id="GO:0034361">
    <property type="term" value="C:very-low-density lipoprotein particle"/>
    <property type="evidence" value="ECO:0007669"/>
    <property type="project" value="TreeGrafter"/>
</dbReference>
<evidence type="ECO:0000256" key="7">
    <source>
        <dbReference type="ARBA" id="ARBA00022729"/>
    </source>
</evidence>
<reference evidence="16" key="2">
    <citation type="submission" date="2025-08" db="UniProtKB">
        <authorList>
            <consortium name="Ensembl"/>
        </authorList>
    </citation>
    <scope>IDENTIFICATION</scope>
</reference>
<dbReference type="GO" id="GO:0008203">
    <property type="term" value="P:cholesterol metabolic process"/>
    <property type="evidence" value="ECO:0007669"/>
    <property type="project" value="UniProtKB-KW"/>
</dbReference>
<evidence type="ECO:0000256" key="11">
    <source>
        <dbReference type="ARBA" id="ARBA00023098"/>
    </source>
</evidence>
<reference evidence="16" key="1">
    <citation type="submission" date="2023-05" db="EMBL/GenBank/DDBJ databases">
        <title>High-quality long-read genome of Scophthalmus maximus.</title>
        <authorList>
            <person name="Lien S."/>
            <person name="Martinez P."/>
        </authorList>
    </citation>
    <scope>NUCLEOTIDE SEQUENCE [LARGE SCALE GENOMIC DNA]</scope>
</reference>
<keyword evidence="3" id="KW-0813">Transport</keyword>
<comment type="function">
    <text evidence="14">Participates in the reverse transport of cholesterol from tissues to the liver for excretion by promoting cholesterol efflux from tissues and by acting as a cofactor for the lecithin cholesterol acyltransferase (LCAT).</text>
</comment>
<dbReference type="AlphaFoldDB" id="A0A8D2ZIM4"/>
<feature type="compositionally biased region" description="Basic and acidic residues" evidence="15">
    <location>
        <begin position="215"/>
        <end position="224"/>
    </location>
</feature>
<evidence type="ECO:0000256" key="2">
    <source>
        <dbReference type="ARBA" id="ARBA00008788"/>
    </source>
</evidence>
<feature type="compositionally biased region" description="Basic and acidic residues" evidence="15">
    <location>
        <begin position="251"/>
        <end position="276"/>
    </location>
</feature>
<dbReference type="GO" id="GO:0033344">
    <property type="term" value="P:cholesterol efflux"/>
    <property type="evidence" value="ECO:0007669"/>
    <property type="project" value="TreeGrafter"/>
</dbReference>
<evidence type="ECO:0000256" key="1">
    <source>
        <dbReference type="ARBA" id="ARBA00004613"/>
    </source>
</evidence>
<dbReference type="GO" id="GO:0060228">
    <property type="term" value="F:phosphatidylcholine-sterol O-acyltransferase activator activity"/>
    <property type="evidence" value="ECO:0007669"/>
    <property type="project" value="TreeGrafter"/>
</dbReference>
<keyword evidence="10" id="KW-0445">Lipid transport</keyword>
<dbReference type="GO" id="GO:0055090">
    <property type="term" value="P:acylglycerol homeostasis"/>
    <property type="evidence" value="ECO:0007669"/>
    <property type="project" value="TreeGrafter"/>
</dbReference>
<evidence type="ECO:0000256" key="10">
    <source>
        <dbReference type="ARBA" id="ARBA00023055"/>
    </source>
</evidence>
<dbReference type="InterPro" id="IPR050163">
    <property type="entry name" value="Apolipoprotein_A1/A4/E"/>
</dbReference>
<evidence type="ECO:0000256" key="12">
    <source>
        <dbReference type="ARBA" id="ARBA00023166"/>
    </source>
</evidence>